<dbReference type="Pfam" id="PF12796">
    <property type="entry name" value="Ank_2"/>
    <property type="match status" value="2"/>
</dbReference>
<dbReference type="InterPro" id="IPR002110">
    <property type="entry name" value="Ankyrin_rpt"/>
</dbReference>
<dbReference type="AlphaFoldDB" id="A0AAE0SHD4"/>
<evidence type="ECO:0000256" key="1">
    <source>
        <dbReference type="ARBA" id="ARBA00022737"/>
    </source>
</evidence>
<proteinExistence type="predicted"/>
<reference evidence="3" key="2">
    <citation type="journal article" date="2021" name="Genome Biol. Evol.">
        <title>Developing a high-quality reference genome for a parasitic bivalve with doubly uniparental inheritance (Bivalvia: Unionida).</title>
        <authorList>
            <person name="Smith C.H."/>
        </authorList>
    </citation>
    <scope>NUCLEOTIDE SEQUENCE</scope>
    <source>
        <strain evidence="3">CHS0354</strain>
        <tissue evidence="3">Mantle</tissue>
    </source>
</reference>
<dbReference type="SUPFAM" id="SSF48403">
    <property type="entry name" value="Ankyrin repeat"/>
    <property type="match status" value="1"/>
</dbReference>
<dbReference type="InterPro" id="IPR036770">
    <property type="entry name" value="Ankyrin_rpt-contain_sf"/>
</dbReference>
<dbReference type="Proteomes" id="UP001195483">
    <property type="component" value="Unassembled WGS sequence"/>
</dbReference>
<dbReference type="PANTHER" id="PTHR24188:SF29">
    <property type="entry name" value="GH09064P"/>
    <property type="match status" value="1"/>
</dbReference>
<evidence type="ECO:0000256" key="2">
    <source>
        <dbReference type="ARBA" id="ARBA00023043"/>
    </source>
</evidence>
<dbReference type="SMART" id="SM00248">
    <property type="entry name" value="ANK"/>
    <property type="match status" value="6"/>
</dbReference>
<reference evidence="3" key="1">
    <citation type="journal article" date="2021" name="Genome Biol. Evol.">
        <title>A High-Quality Reference Genome for a Parasitic Bivalve with Doubly Uniparental Inheritance (Bivalvia: Unionida).</title>
        <authorList>
            <person name="Smith C.H."/>
        </authorList>
    </citation>
    <scope>NUCLEOTIDE SEQUENCE</scope>
    <source>
        <strain evidence="3">CHS0354</strain>
    </source>
</reference>
<keyword evidence="1" id="KW-0677">Repeat</keyword>
<evidence type="ECO:0000313" key="4">
    <source>
        <dbReference type="Proteomes" id="UP001195483"/>
    </source>
</evidence>
<organism evidence="3 4">
    <name type="scientific">Potamilus streckersoni</name>
    <dbReference type="NCBI Taxonomy" id="2493646"/>
    <lineage>
        <taxon>Eukaryota</taxon>
        <taxon>Metazoa</taxon>
        <taxon>Spiralia</taxon>
        <taxon>Lophotrochozoa</taxon>
        <taxon>Mollusca</taxon>
        <taxon>Bivalvia</taxon>
        <taxon>Autobranchia</taxon>
        <taxon>Heteroconchia</taxon>
        <taxon>Palaeoheterodonta</taxon>
        <taxon>Unionida</taxon>
        <taxon>Unionoidea</taxon>
        <taxon>Unionidae</taxon>
        <taxon>Ambleminae</taxon>
        <taxon>Lampsilini</taxon>
        <taxon>Potamilus</taxon>
    </lineage>
</organism>
<sequence length="238" mass="26853">MALNIIRNWNVFTFCLPKGTSEEENLLHSACINSKIEMTKYLVETYPKILHETDNAKTTSAHHAAAAGNVALLTYLIDRGTDPWCRTSEEETLLHRACIHGKLEMTKYLVETYPKMLHEVENGKRTPAHHAAAGGNVAVLSFLIDRDTEPWSRTSEQETLLHRACIHGKLEMTKCLVETYPKMLHEVDDGKRTPAHHVSAGGNIAVLTNLIDCGTDPWCRTFEEETILHKARIHCMLK</sequence>
<name>A0AAE0SHD4_9BIVA</name>
<accession>A0AAE0SHD4</accession>
<dbReference type="PANTHER" id="PTHR24188">
    <property type="entry name" value="ANKYRIN REPEAT PROTEIN"/>
    <property type="match status" value="1"/>
</dbReference>
<keyword evidence="2" id="KW-0040">ANK repeat</keyword>
<keyword evidence="4" id="KW-1185">Reference proteome</keyword>
<reference evidence="3" key="3">
    <citation type="submission" date="2023-05" db="EMBL/GenBank/DDBJ databases">
        <authorList>
            <person name="Smith C.H."/>
        </authorList>
    </citation>
    <scope>NUCLEOTIDE SEQUENCE</scope>
    <source>
        <strain evidence="3">CHS0354</strain>
        <tissue evidence="3">Mantle</tissue>
    </source>
</reference>
<dbReference type="EMBL" id="JAEAOA010001196">
    <property type="protein sequence ID" value="KAK3591731.1"/>
    <property type="molecule type" value="Genomic_DNA"/>
</dbReference>
<dbReference type="Gene3D" id="1.25.40.20">
    <property type="entry name" value="Ankyrin repeat-containing domain"/>
    <property type="match status" value="1"/>
</dbReference>
<comment type="caution">
    <text evidence="3">The sequence shown here is derived from an EMBL/GenBank/DDBJ whole genome shotgun (WGS) entry which is preliminary data.</text>
</comment>
<gene>
    <name evidence="3" type="ORF">CHS0354_019501</name>
</gene>
<evidence type="ECO:0000313" key="3">
    <source>
        <dbReference type="EMBL" id="KAK3591731.1"/>
    </source>
</evidence>
<protein>
    <submittedName>
        <fullName evidence="3">Uncharacterized protein</fullName>
    </submittedName>
</protein>